<dbReference type="SMART" id="SM00829">
    <property type="entry name" value="PKS_ER"/>
    <property type="match status" value="1"/>
</dbReference>
<dbReference type="InterPro" id="IPR036291">
    <property type="entry name" value="NAD(P)-bd_dom_sf"/>
</dbReference>
<evidence type="ECO:0000256" key="1">
    <source>
        <dbReference type="ARBA" id="ARBA00022857"/>
    </source>
</evidence>
<dbReference type="Proteomes" id="UP001524318">
    <property type="component" value="Unassembled WGS sequence"/>
</dbReference>
<keyword evidence="5" id="KW-1185">Reference proteome</keyword>
<dbReference type="Gene3D" id="3.90.180.10">
    <property type="entry name" value="Medium-chain alcohol dehydrogenases, catalytic domain"/>
    <property type="match status" value="1"/>
</dbReference>
<dbReference type="SUPFAM" id="SSF51735">
    <property type="entry name" value="NAD(P)-binding Rossmann-fold domains"/>
    <property type="match status" value="1"/>
</dbReference>
<feature type="domain" description="Enoyl reductase (ER)" evidence="3">
    <location>
        <begin position="9"/>
        <end position="301"/>
    </location>
</feature>
<accession>A0ABT1LMM4</accession>
<dbReference type="EMBL" id="JANCLV010000004">
    <property type="protein sequence ID" value="MCP8999680.1"/>
    <property type="molecule type" value="Genomic_DNA"/>
</dbReference>
<dbReference type="Gene3D" id="3.40.50.720">
    <property type="entry name" value="NAD(P)-binding Rossmann-like Domain"/>
    <property type="match status" value="1"/>
</dbReference>
<evidence type="ECO:0000259" key="3">
    <source>
        <dbReference type="SMART" id="SM00829"/>
    </source>
</evidence>
<reference evidence="4 5" key="1">
    <citation type="submission" date="2022-06" db="EMBL/GenBank/DDBJ databases">
        <title>Pseudarthrobacter sp. strain RMG13 Genome sequencing and assembly.</title>
        <authorList>
            <person name="Kim I."/>
        </authorList>
    </citation>
    <scope>NUCLEOTIDE SEQUENCE [LARGE SCALE GENOMIC DNA]</scope>
    <source>
        <strain evidence="4 5">RMG13</strain>
    </source>
</reference>
<dbReference type="PANTHER" id="PTHR48106">
    <property type="entry name" value="QUINONE OXIDOREDUCTASE PIG3-RELATED"/>
    <property type="match status" value="1"/>
</dbReference>
<dbReference type="Pfam" id="PF13602">
    <property type="entry name" value="ADH_zinc_N_2"/>
    <property type="match status" value="1"/>
</dbReference>
<dbReference type="SUPFAM" id="SSF50129">
    <property type="entry name" value="GroES-like"/>
    <property type="match status" value="1"/>
</dbReference>
<evidence type="ECO:0000256" key="2">
    <source>
        <dbReference type="ARBA" id="ARBA00023002"/>
    </source>
</evidence>
<comment type="caution">
    <text evidence="4">The sequence shown here is derived from an EMBL/GenBank/DDBJ whole genome shotgun (WGS) entry which is preliminary data.</text>
</comment>
<protein>
    <submittedName>
        <fullName evidence="4">Zinc-binding dehydrogenase</fullName>
    </submittedName>
</protein>
<dbReference type="RefSeq" id="WP_254749145.1">
    <property type="nucleotide sequence ID" value="NZ_JANCLV010000004.1"/>
</dbReference>
<organism evidence="4 5">
    <name type="scientific">Pseudarthrobacter humi</name>
    <dbReference type="NCBI Taxonomy" id="2952523"/>
    <lineage>
        <taxon>Bacteria</taxon>
        <taxon>Bacillati</taxon>
        <taxon>Actinomycetota</taxon>
        <taxon>Actinomycetes</taxon>
        <taxon>Micrococcales</taxon>
        <taxon>Micrococcaceae</taxon>
        <taxon>Pseudarthrobacter</taxon>
    </lineage>
</organism>
<gene>
    <name evidence="4" type="ORF">NFC73_08030</name>
</gene>
<keyword evidence="1" id="KW-0521">NADP</keyword>
<keyword evidence="2" id="KW-0560">Oxidoreductase</keyword>
<dbReference type="PANTHER" id="PTHR48106:SF18">
    <property type="entry name" value="QUINONE OXIDOREDUCTASE PIG3"/>
    <property type="match status" value="1"/>
</dbReference>
<name>A0ABT1LMM4_9MICC</name>
<dbReference type="InterPro" id="IPR011032">
    <property type="entry name" value="GroES-like_sf"/>
</dbReference>
<dbReference type="InterPro" id="IPR020843">
    <property type="entry name" value="ER"/>
</dbReference>
<proteinExistence type="predicted"/>
<evidence type="ECO:0000313" key="4">
    <source>
        <dbReference type="EMBL" id="MCP8999680.1"/>
    </source>
</evidence>
<sequence>MKAYIATPDLSEAVTLMDAPNPAAERDSAVISVEAVSLNRGEFGGLSEAGAQPGWDFAGRVTAEALSGKGPRVGDRVAGVVRSGAWAEQIAVPVGQLGLLPDDVSSSQGSTLGIAGLTALRLIRSLGNVAGKRILVTGASGAVGRFAVQLAEQSGASVTALVSTPERKPSISSLRASEVVSDPAELAGPFDFVIDGVGGPVLEAAIRSVGANGTVVTYGIAGGAPAQLRFADFRNGPGSCLRGFFIWQSDLDSFGIDLTYLADLVKSGALEAHVALEVEWSELNQGLTALKERRTEGKVVARRAG</sequence>
<evidence type="ECO:0000313" key="5">
    <source>
        <dbReference type="Proteomes" id="UP001524318"/>
    </source>
</evidence>